<accession>A0AA88I8K8</accession>
<proteinExistence type="predicted"/>
<protein>
    <submittedName>
        <fullName evidence="2">Uncharacterized protein</fullName>
    </submittedName>
</protein>
<feature type="region of interest" description="Disordered" evidence="1">
    <location>
        <begin position="92"/>
        <end position="116"/>
    </location>
</feature>
<evidence type="ECO:0000256" key="1">
    <source>
        <dbReference type="SAM" id="MobiDB-lite"/>
    </source>
</evidence>
<evidence type="ECO:0000313" key="3">
    <source>
        <dbReference type="Proteomes" id="UP001187531"/>
    </source>
</evidence>
<feature type="compositionally biased region" description="Polar residues" evidence="1">
    <location>
        <begin position="106"/>
        <end position="116"/>
    </location>
</feature>
<name>A0AA88I8K8_ARTSF</name>
<feature type="compositionally biased region" description="Polar residues" evidence="1">
    <location>
        <begin position="16"/>
        <end position="33"/>
    </location>
</feature>
<sequence length="251" mass="28242">MSKPDPPDPYLEGSHAKNNNAMSPSQVTKPANNDNDKTEKATARQPSRPSTSNDGTMISVGSPQWSEPNCQLPDDENHLAWDDFQVVQKLKKKNNKKRKVDGPNLSVPTDESTAPTPSYELSIPMFAVVISPIQKNTSFKPQKFEPKKHIDFLRMNIFKKLRKEFDLFNRNGEAEVFANDAAYLISLLDLTYIGNMEVTCPAAVVDQVSFSRVTDLQSDHCAIKTTISNMTHQTKPGKRKFINKKGNWPMF</sequence>
<dbReference type="AlphaFoldDB" id="A0AA88I8K8"/>
<keyword evidence="3" id="KW-1185">Reference proteome</keyword>
<feature type="compositionally biased region" description="Polar residues" evidence="1">
    <location>
        <begin position="44"/>
        <end position="69"/>
    </location>
</feature>
<dbReference type="Proteomes" id="UP001187531">
    <property type="component" value="Unassembled WGS sequence"/>
</dbReference>
<feature type="region of interest" description="Disordered" evidence="1">
    <location>
        <begin position="1"/>
        <end position="76"/>
    </location>
</feature>
<dbReference type="EMBL" id="JAVRJZ010000004">
    <property type="protein sequence ID" value="KAK2723860.1"/>
    <property type="molecule type" value="Genomic_DNA"/>
</dbReference>
<comment type="caution">
    <text evidence="2">The sequence shown here is derived from an EMBL/GenBank/DDBJ whole genome shotgun (WGS) entry which is preliminary data.</text>
</comment>
<gene>
    <name evidence="2" type="ORF">QYM36_002270</name>
</gene>
<reference evidence="2" key="1">
    <citation type="submission" date="2023-07" db="EMBL/GenBank/DDBJ databases">
        <title>Chromosome-level genome assembly of Artemia franciscana.</title>
        <authorList>
            <person name="Jo E."/>
        </authorList>
    </citation>
    <scope>NUCLEOTIDE SEQUENCE</scope>
    <source>
        <tissue evidence="2">Whole body</tissue>
    </source>
</reference>
<organism evidence="2 3">
    <name type="scientific">Artemia franciscana</name>
    <name type="common">Brine shrimp</name>
    <name type="synonym">Artemia sanfranciscana</name>
    <dbReference type="NCBI Taxonomy" id="6661"/>
    <lineage>
        <taxon>Eukaryota</taxon>
        <taxon>Metazoa</taxon>
        <taxon>Ecdysozoa</taxon>
        <taxon>Arthropoda</taxon>
        <taxon>Crustacea</taxon>
        <taxon>Branchiopoda</taxon>
        <taxon>Anostraca</taxon>
        <taxon>Artemiidae</taxon>
        <taxon>Artemia</taxon>
    </lineage>
</organism>
<evidence type="ECO:0000313" key="2">
    <source>
        <dbReference type="EMBL" id="KAK2723860.1"/>
    </source>
</evidence>